<name>A0ABP0ZIG7_9ASCO</name>
<dbReference type="Proteomes" id="UP001497383">
    <property type="component" value="Chromosome 3"/>
</dbReference>
<dbReference type="RefSeq" id="XP_066829105.1">
    <property type="nucleotide sequence ID" value="XM_066972136.1"/>
</dbReference>
<evidence type="ECO:0000313" key="2">
    <source>
        <dbReference type="EMBL" id="CAK9437789.1"/>
    </source>
</evidence>
<proteinExistence type="predicted"/>
<gene>
    <name evidence="2" type="ORF">LODBEIA_P21670</name>
</gene>
<dbReference type="GeneID" id="92207363"/>
<evidence type="ECO:0000313" key="3">
    <source>
        <dbReference type="Proteomes" id="UP001497383"/>
    </source>
</evidence>
<accession>A0ABP0ZIG7</accession>
<evidence type="ECO:0000256" key="1">
    <source>
        <dbReference type="SAM" id="MobiDB-lite"/>
    </source>
</evidence>
<dbReference type="EMBL" id="OZ022407">
    <property type="protein sequence ID" value="CAK9437789.1"/>
    <property type="molecule type" value="Genomic_DNA"/>
</dbReference>
<sequence>MQSIQSLRDEIINSKAKYNIIELIPDDLELGDGSERKSGPFTTHADDSSSSLEIGVHKRAYLEMFMASHAYFYEHRQQLYNLQALSLVELRETYLMTLGYLITTNENHTIIKVHAQTVAILDNWLEDLEIVTSFLTCRMARINKSSSLWAWLRRVVQKCSHKREHGSKLVIDDRCISRALKSCDLHFANYYGNSFLRWCIEMEGYHEEFKSWWRQLAQLCDQRLSDSSLWGTLNFLLSRSRGENGEPRPRGYTSNLERHRFIVQKLAWLVRVNCKYRTPYRMLISAVDSLGQLQIIRHFVERECDNSVELGSNLLHVIETQVHDIESEGGHDENSEEYVEMKEWSNE</sequence>
<organism evidence="2 3">
    <name type="scientific">Lodderomyces beijingensis</name>
    <dbReference type="NCBI Taxonomy" id="1775926"/>
    <lineage>
        <taxon>Eukaryota</taxon>
        <taxon>Fungi</taxon>
        <taxon>Dikarya</taxon>
        <taxon>Ascomycota</taxon>
        <taxon>Saccharomycotina</taxon>
        <taxon>Pichiomycetes</taxon>
        <taxon>Debaryomycetaceae</taxon>
        <taxon>Candida/Lodderomyces clade</taxon>
        <taxon>Lodderomyces</taxon>
    </lineage>
</organism>
<feature type="region of interest" description="Disordered" evidence="1">
    <location>
        <begin position="325"/>
        <end position="347"/>
    </location>
</feature>
<protein>
    <submittedName>
        <fullName evidence="2">Uncharacterized protein</fullName>
    </submittedName>
</protein>
<keyword evidence="3" id="KW-1185">Reference proteome</keyword>
<reference evidence="2 3" key="1">
    <citation type="submission" date="2024-03" db="EMBL/GenBank/DDBJ databases">
        <authorList>
            <person name="Brejova B."/>
        </authorList>
    </citation>
    <scope>NUCLEOTIDE SEQUENCE [LARGE SCALE GENOMIC DNA]</scope>
    <source>
        <strain evidence="2 3">CBS 14171</strain>
    </source>
</reference>